<keyword evidence="3" id="KW-0472">Membrane</keyword>
<dbReference type="STRING" id="6313.A0A0K0D300"/>
<feature type="compositionally biased region" description="Pro residues" evidence="2">
    <location>
        <begin position="203"/>
        <end position="212"/>
    </location>
</feature>
<evidence type="ECO:0000256" key="3">
    <source>
        <dbReference type="SAM" id="Phobius"/>
    </source>
</evidence>
<sequence length="600" mass="64788">MKKRFCMVDVLSKFKFEMHHFPPKAIFLWKETRSERIDVRQLLSNPSFSMRSIAFVAVAVSTAAVIASSITTPMLYSYVQTLQSQVNAEMDFCRMRSRDMLVSMYQMAPKGRAKRGWLFGQWVPDGGAGYAPAPPPSNGYGPVVNPEPDPQCCTCQQGPVGPPGPPGDDGKDGRDGDQGNDGKAGRDGGIEPSDGLQSEPCIICPPGPPGPPGNAGAKGPQGPRGSPGLSGVDGRRGEPGMVGPAGPGGEPGIQGPKGKKGEDGRVINVNGPPGPTGPPGPQGRKGERGPKGRTGSVIPGPQGPPGDQGKKGRPGRKGEPGGQGPVGARGPEGDCVHCPIPRTPPGVTYKCFFELKLYASVTAVNTSYSRSHCGDRPLCIKMIVTKDVEPSFVYTMDHKETDEQRQMRRVAFFAVVISTVAVIASVVTLPMLYSYVQSFQSHLIVETEYCKVTRFLKNGPFFFMPSIYYDDTIELKHLHLQHHYKPTRAEKHHFYWLSAKVIALEKNPTLIQTRARDIWVEMQVLHKAGAPRSKREASGTWLFGQFVPDGGVGGGGQYVVGPTGESVTKHVQTIELGLTCCPCQQGMLENFLLYLFLHLN</sequence>
<dbReference type="GO" id="GO:0042302">
    <property type="term" value="F:structural constituent of cuticle"/>
    <property type="evidence" value="ECO:0007669"/>
    <property type="project" value="InterPro"/>
</dbReference>
<dbReference type="InterPro" id="IPR002486">
    <property type="entry name" value="Col_cuticle_N"/>
</dbReference>
<keyword evidence="3" id="KW-0812">Transmembrane</keyword>
<reference evidence="6" key="2">
    <citation type="submission" date="2017-02" db="UniProtKB">
        <authorList>
            <consortium name="WormBaseParasite"/>
        </authorList>
    </citation>
    <scope>IDENTIFICATION</scope>
</reference>
<dbReference type="Pfam" id="PF01484">
    <property type="entry name" value="Col_cuticle_N"/>
    <property type="match status" value="2"/>
</dbReference>
<dbReference type="PANTHER" id="PTHR24637">
    <property type="entry name" value="COLLAGEN"/>
    <property type="match status" value="1"/>
</dbReference>
<feature type="compositionally biased region" description="Basic and acidic residues" evidence="2">
    <location>
        <begin position="168"/>
        <end position="177"/>
    </location>
</feature>
<organism evidence="5 6">
    <name type="scientific">Angiostrongylus cantonensis</name>
    <name type="common">Rat lungworm</name>
    <dbReference type="NCBI Taxonomy" id="6313"/>
    <lineage>
        <taxon>Eukaryota</taxon>
        <taxon>Metazoa</taxon>
        <taxon>Ecdysozoa</taxon>
        <taxon>Nematoda</taxon>
        <taxon>Chromadorea</taxon>
        <taxon>Rhabditida</taxon>
        <taxon>Rhabditina</taxon>
        <taxon>Rhabditomorpha</taxon>
        <taxon>Strongyloidea</taxon>
        <taxon>Metastrongylidae</taxon>
        <taxon>Angiostrongylus</taxon>
    </lineage>
</organism>
<evidence type="ECO:0000259" key="4">
    <source>
        <dbReference type="SMART" id="SM01088"/>
    </source>
</evidence>
<keyword evidence="5" id="KW-1185">Reference proteome</keyword>
<dbReference type="Proteomes" id="UP000035642">
    <property type="component" value="Unassembled WGS sequence"/>
</dbReference>
<proteinExistence type="predicted"/>
<dbReference type="AlphaFoldDB" id="A0A0K0D300"/>
<feature type="region of interest" description="Disordered" evidence="2">
    <location>
        <begin position="150"/>
        <end position="331"/>
    </location>
</feature>
<dbReference type="WBParaSite" id="ACAC_0000444501-mRNA-1">
    <property type="protein sequence ID" value="ACAC_0000444501-mRNA-1"/>
    <property type="gene ID" value="ACAC_0000444501"/>
</dbReference>
<dbReference type="SMART" id="SM01088">
    <property type="entry name" value="Col_cuticle_N"/>
    <property type="match status" value="2"/>
</dbReference>
<dbReference type="InterPro" id="IPR008160">
    <property type="entry name" value="Collagen"/>
</dbReference>
<dbReference type="PANTHER" id="PTHR24637:SF368">
    <property type="entry name" value="CUTICLE COLLAGEN 36"/>
    <property type="match status" value="1"/>
</dbReference>
<feature type="compositionally biased region" description="Gly residues" evidence="2">
    <location>
        <begin position="243"/>
        <end position="252"/>
    </location>
</feature>
<protein>
    <submittedName>
        <fullName evidence="6">Col_cuticle_N domain-containing protein</fullName>
    </submittedName>
</protein>
<keyword evidence="3" id="KW-1133">Transmembrane helix</keyword>
<feature type="domain" description="Nematode cuticle collagen N-terminal" evidence="4">
    <location>
        <begin position="409"/>
        <end position="522"/>
    </location>
</feature>
<feature type="compositionally biased region" description="Low complexity" evidence="2">
    <location>
        <begin position="214"/>
        <end position="223"/>
    </location>
</feature>
<feature type="transmembrane region" description="Helical" evidence="3">
    <location>
        <begin position="410"/>
        <end position="433"/>
    </location>
</feature>
<evidence type="ECO:0000313" key="5">
    <source>
        <dbReference type="Proteomes" id="UP000035642"/>
    </source>
</evidence>
<evidence type="ECO:0000256" key="1">
    <source>
        <dbReference type="ARBA" id="ARBA00022737"/>
    </source>
</evidence>
<dbReference type="Pfam" id="PF01391">
    <property type="entry name" value="Collagen"/>
    <property type="match status" value="1"/>
</dbReference>
<reference evidence="5" key="1">
    <citation type="submission" date="2012-09" db="EMBL/GenBank/DDBJ databases">
        <authorList>
            <person name="Martin A.A."/>
        </authorList>
    </citation>
    <scope>NUCLEOTIDE SEQUENCE</scope>
</reference>
<evidence type="ECO:0000313" key="6">
    <source>
        <dbReference type="WBParaSite" id="ACAC_0000444501-mRNA-1"/>
    </source>
</evidence>
<feature type="domain" description="Nematode cuticle collagen N-terminal" evidence="4">
    <location>
        <begin position="52"/>
        <end position="104"/>
    </location>
</feature>
<name>A0A0K0D300_ANGCA</name>
<keyword evidence="1" id="KW-0677">Repeat</keyword>
<evidence type="ECO:0000256" key="2">
    <source>
        <dbReference type="SAM" id="MobiDB-lite"/>
    </source>
</evidence>
<accession>A0A0K0D300</accession>
<feature type="compositionally biased region" description="Pro residues" evidence="2">
    <location>
        <begin position="272"/>
        <end position="281"/>
    </location>
</feature>